<gene>
    <name evidence="3" type="ORF">SH580_02610</name>
</gene>
<organism evidence="3 4">
    <name type="scientific">Coraliomargarita algicola</name>
    <dbReference type="NCBI Taxonomy" id="3092156"/>
    <lineage>
        <taxon>Bacteria</taxon>
        <taxon>Pseudomonadati</taxon>
        <taxon>Verrucomicrobiota</taxon>
        <taxon>Opitutia</taxon>
        <taxon>Puniceicoccales</taxon>
        <taxon>Coraliomargaritaceae</taxon>
        <taxon>Coraliomargarita</taxon>
    </lineage>
</organism>
<keyword evidence="1" id="KW-0732">Signal</keyword>
<accession>A0ABZ0RNC2</accession>
<name>A0ABZ0RNC2_9BACT</name>
<dbReference type="SUPFAM" id="SSF53474">
    <property type="entry name" value="alpha/beta-Hydrolases"/>
    <property type="match status" value="1"/>
</dbReference>
<keyword evidence="4" id="KW-1185">Reference proteome</keyword>
<feature type="chain" id="PRO_5046684580" evidence="1">
    <location>
        <begin position="20"/>
        <end position="634"/>
    </location>
</feature>
<evidence type="ECO:0000259" key="2">
    <source>
        <dbReference type="Pfam" id="PF01738"/>
    </source>
</evidence>
<protein>
    <submittedName>
        <fullName evidence="3">Acetylxylan esterase</fullName>
    </submittedName>
</protein>
<dbReference type="Gene3D" id="3.40.50.1820">
    <property type="entry name" value="alpha/beta hydrolase"/>
    <property type="match status" value="1"/>
</dbReference>
<feature type="signal peptide" evidence="1">
    <location>
        <begin position="1"/>
        <end position="19"/>
    </location>
</feature>
<reference evidence="3 4" key="1">
    <citation type="submission" date="2023-11" db="EMBL/GenBank/DDBJ databases">
        <title>Coraliomargarita sp. nov., isolated from marine algae.</title>
        <authorList>
            <person name="Lee J.K."/>
            <person name="Baek J.H."/>
            <person name="Kim J.M."/>
            <person name="Choi D.G."/>
            <person name="Jeon C.O."/>
        </authorList>
    </citation>
    <scope>NUCLEOTIDE SEQUENCE [LARGE SCALE GENOMIC DNA]</scope>
    <source>
        <strain evidence="3 4">J2-16</strain>
    </source>
</reference>
<evidence type="ECO:0000313" key="3">
    <source>
        <dbReference type="EMBL" id="WPJ96593.1"/>
    </source>
</evidence>
<dbReference type="Pfam" id="PF01738">
    <property type="entry name" value="DLH"/>
    <property type="match status" value="1"/>
</dbReference>
<dbReference type="RefSeq" id="WP_319833452.1">
    <property type="nucleotide sequence ID" value="NZ_CP138858.1"/>
</dbReference>
<dbReference type="EMBL" id="CP138858">
    <property type="protein sequence ID" value="WPJ96593.1"/>
    <property type="molecule type" value="Genomic_DNA"/>
</dbReference>
<dbReference type="InterPro" id="IPR002925">
    <property type="entry name" value="Dienelactn_hydro"/>
</dbReference>
<evidence type="ECO:0000313" key="4">
    <source>
        <dbReference type="Proteomes" id="UP001324993"/>
    </source>
</evidence>
<dbReference type="InterPro" id="IPR039069">
    <property type="entry name" value="CE7"/>
</dbReference>
<dbReference type="PANTHER" id="PTHR40111:SF1">
    <property type="entry name" value="CEPHALOSPORIN-C DEACETYLASE"/>
    <property type="match status" value="1"/>
</dbReference>
<evidence type="ECO:0000256" key="1">
    <source>
        <dbReference type="SAM" id="SignalP"/>
    </source>
</evidence>
<sequence>MNLRIIYLAFISFTVSLSANTLTSLQPGARAPSTFEELWQDFDPRKDPLDIEILAAWEEEGTVLKVVRYCAGTFKGQKAMVAAIFGYPVGGTNLPALVNVHGGGQYADARASISNAKRGYATISISWAGRLSSSQYKVNPGTVKLFWDNQTDHPDYKLTTDWGAVDGYHAPCRHPDSASSKIAPHELTLDAIDSPRNSLWFLATVAARRAITFLEEQPNVDPDRIGIYGHSMGGKITVLTAAADDRLKVAVPTCGGISDYQNSSEIYNATLGDCVNLSHITCPTFFISPSNDFHGELYDLPEAVSLIKSEDYGISSGPQHNHQDSGQYIISGFRFIDHYLQGTTKPPAMPQTILNLNAKGGIPEFSVKVDDSQEIASVDIYYTQQGGPSRSKDEDLNPRYKFWHHATAKDHGSFWSGKLPLYSTEMPLWAYANVTYKLDAPESATNYYYSSFTVDTMNISSLVEMVTAEDLQEAKVNATLKESTVIEDFTGDWKQEWFTYDPTNWALKTNKLYHPMWQAPESDTPTVKLALKVQSAEPNTMVIRIDSHATSVKLAGHNQLETFTFQPSDFKNASGDPLENWNGLQQLELAPAISISSKFNDNGITKTDRLRLGSQNWKGGTPVFKELSWVLEVL</sequence>
<dbReference type="InterPro" id="IPR029058">
    <property type="entry name" value="AB_hydrolase_fold"/>
</dbReference>
<dbReference type="PANTHER" id="PTHR40111">
    <property type="entry name" value="CEPHALOSPORIN-C DEACETYLASE"/>
    <property type="match status" value="1"/>
</dbReference>
<dbReference type="Proteomes" id="UP001324993">
    <property type="component" value="Chromosome"/>
</dbReference>
<feature type="domain" description="Dienelactone hydrolase" evidence="2">
    <location>
        <begin position="208"/>
        <end position="260"/>
    </location>
</feature>
<proteinExistence type="predicted"/>